<evidence type="ECO:0000313" key="4">
    <source>
        <dbReference type="Proteomes" id="UP001174691"/>
    </source>
</evidence>
<feature type="compositionally biased region" description="Low complexity" evidence="2">
    <location>
        <begin position="82"/>
        <end position="97"/>
    </location>
</feature>
<proteinExistence type="predicted"/>
<feature type="coiled-coil region" evidence="1">
    <location>
        <begin position="359"/>
        <end position="393"/>
    </location>
</feature>
<accession>A0AA38RYH7</accession>
<evidence type="ECO:0000256" key="2">
    <source>
        <dbReference type="SAM" id="MobiDB-lite"/>
    </source>
</evidence>
<comment type="caution">
    <text evidence="3">The sequence shown here is derived from an EMBL/GenBank/DDBJ whole genome shotgun (WGS) entry which is preliminary data.</text>
</comment>
<dbReference type="Proteomes" id="UP001174691">
    <property type="component" value="Unassembled WGS sequence"/>
</dbReference>
<feature type="region of interest" description="Disordered" evidence="2">
    <location>
        <begin position="149"/>
        <end position="340"/>
    </location>
</feature>
<feature type="compositionally biased region" description="Low complexity" evidence="2">
    <location>
        <begin position="105"/>
        <end position="133"/>
    </location>
</feature>
<feature type="region of interest" description="Disordered" evidence="2">
    <location>
        <begin position="1"/>
        <end position="137"/>
    </location>
</feature>
<feature type="coiled-coil region" evidence="1">
    <location>
        <begin position="453"/>
        <end position="508"/>
    </location>
</feature>
<dbReference type="EMBL" id="JANBVN010000027">
    <property type="protein sequence ID" value="KAJ9161098.1"/>
    <property type="molecule type" value="Genomic_DNA"/>
</dbReference>
<feature type="compositionally biased region" description="Low complexity" evidence="2">
    <location>
        <begin position="234"/>
        <end position="249"/>
    </location>
</feature>
<gene>
    <name evidence="3" type="ORF">NKR19_g2612</name>
</gene>
<feature type="compositionally biased region" description="Polar residues" evidence="2">
    <location>
        <begin position="250"/>
        <end position="260"/>
    </location>
</feature>
<dbReference type="AlphaFoldDB" id="A0AA38RYH7"/>
<organism evidence="3 4">
    <name type="scientific">Coniochaeta hoffmannii</name>
    <dbReference type="NCBI Taxonomy" id="91930"/>
    <lineage>
        <taxon>Eukaryota</taxon>
        <taxon>Fungi</taxon>
        <taxon>Dikarya</taxon>
        <taxon>Ascomycota</taxon>
        <taxon>Pezizomycotina</taxon>
        <taxon>Sordariomycetes</taxon>
        <taxon>Sordariomycetidae</taxon>
        <taxon>Coniochaetales</taxon>
        <taxon>Coniochaetaceae</taxon>
        <taxon>Coniochaeta</taxon>
    </lineage>
</organism>
<sequence length="520" mass="56214">MSVQHVVDGVQSSYTSPHSASQRAPPARSPTVTAQASVTHSQAHRQPPVAGSPQGGSAAARPSSEAGNQPQSRADGYGSANGTFTTLGFQQQTSRAPAPQPPASQLPASQGSAASSQTATQQQVSQQPTGYQPDKQAAVILAPTVHLTPVPQWPGLQQGGYQRPFQGQHSNQQAVVGQHVAQQASPHQTHSRTTGTQPPNAQLHIGRQSVSQHVPSRQPSNATPAPPQPGTQHAAFGQTASQQATAQQSLIGQSASQQHPGTEMLSAQFRSTASQLSSLRPTTAPDSEETQHWEARQAESVVSTASPAPRPPGPATPRGGSVPFRSSTPEGSSLKRKQPLLAKQIERAERVKSLLDPEIRHFRMQIDEESRNIERLRAEHERLLRRRAKVLGEKLVAEQMQELLNRSGITNKTPEELEDKRIVSGECHVGYDADSWFSFISYGLGRIKTAASSGDFEAKIAEKCEEIENAEERLREAEESKSYWDEKVAEQEKEIAALKAQLGTMNTEEGENARKRQRLS</sequence>
<keyword evidence="1" id="KW-0175">Coiled coil</keyword>
<feature type="compositionally biased region" description="Low complexity" evidence="2">
    <location>
        <begin position="172"/>
        <end position="184"/>
    </location>
</feature>
<feature type="compositionally biased region" description="Polar residues" evidence="2">
    <location>
        <begin position="268"/>
        <end position="285"/>
    </location>
</feature>
<feature type="compositionally biased region" description="Polar residues" evidence="2">
    <location>
        <begin position="185"/>
        <end position="200"/>
    </location>
</feature>
<keyword evidence="4" id="KW-1185">Reference proteome</keyword>
<feature type="compositionally biased region" description="Polar residues" evidence="2">
    <location>
        <begin position="208"/>
        <end position="223"/>
    </location>
</feature>
<evidence type="ECO:0000313" key="3">
    <source>
        <dbReference type="EMBL" id="KAJ9161098.1"/>
    </source>
</evidence>
<name>A0AA38RYH7_9PEZI</name>
<reference evidence="3" key="1">
    <citation type="submission" date="2022-07" db="EMBL/GenBank/DDBJ databases">
        <title>Fungi with potential for degradation of polypropylene.</title>
        <authorList>
            <person name="Gostincar C."/>
        </authorList>
    </citation>
    <scope>NUCLEOTIDE SEQUENCE</scope>
    <source>
        <strain evidence="3">EXF-13287</strain>
    </source>
</reference>
<protein>
    <submittedName>
        <fullName evidence="3">Uncharacterized protein</fullName>
    </submittedName>
</protein>
<evidence type="ECO:0000256" key="1">
    <source>
        <dbReference type="SAM" id="Coils"/>
    </source>
</evidence>
<feature type="compositionally biased region" description="Polar residues" evidence="2">
    <location>
        <begin position="30"/>
        <end position="41"/>
    </location>
</feature>
<feature type="compositionally biased region" description="Polar residues" evidence="2">
    <location>
        <begin position="10"/>
        <end position="22"/>
    </location>
</feature>